<dbReference type="PANTHER" id="PTHR10696:SF25">
    <property type="entry name" value="OXIDOREDUCTASE AIM17-RELATED"/>
    <property type="match status" value="1"/>
</dbReference>
<feature type="domain" description="TauD/TfdA-like" evidence="7">
    <location>
        <begin position="133"/>
        <end position="374"/>
    </location>
</feature>
<evidence type="ECO:0000256" key="4">
    <source>
        <dbReference type="ARBA" id="ARBA00022964"/>
    </source>
</evidence>
<keyword evidence="4" id="KW-0223">Dioxygenase</keyword>
<evidence type="ECO:0000256" key="2">
    <source>
        <dbReference type="ARBA" id="ARBA00008654"/>
    </source>
</evidence>
<evidence type="ECO:0000256" key="3">
    <source>
        <dbReference type="ARBA" id="ARBA00022723"/>
    </source>
</evidence>
<dbReference type="InterPro" id="IPR038492">
    <property type="entry name" value="GBBH-like_N_sf"/>
</dbReference>
<evidence type="ECO:0000313" key="10">
    <source>
        <dbReference type="Proteomes" id="UP000053989"/>
    </source>
</evidence>
<proteinExistence type="inferred from homology"/>
<evidence type="ECO:0000259" key="8">
    <source>
        <dbReference type="Pfam" id="PF06155"/>
    </source>
</evidence>
<reference evidence="9 10" key="1">
    <citation type="submission" date="2014-04" db="EMBL/GenBank/DDBJ databases">
        <authorList>
            <consortium name="DOE Joint Genome Institute"/>
            <person name="Kuo A."/>
            <person name="Kohler A."/>
            <person name="Nagy L.G."/>
            <person name="Floudas D."/>
            <person name="Copeland A."/>
            <person name="Barry K.W."/>
            <person name="Cichocki N."/>
            <person name="Veneault-Fourrey C."/>
            <person name="LaButti K."/>
            <person name="Lindquist E.A."/>
            <person name="Lipzen A."/>
            <person name="Lundell T."/>
            <person name="Morin E."/>
            <person name="Murat C."/>
            <person name="Sun H."/>
            <person name="Tunlid A."/>
            <person name="Henrissat B."/>
            <person name="Grigoriev I.V."/>
            <person name="Hibbett D.S."/>
            <person name="Martin F."/>
            <person name="Nordberg H.P."/>
            <person name="Cantor M.N."/>
            <person name="Hua S.X."/>
        </authorList>
    </citation>
    <scope>NUCLEOTIDE SEQUENCE [LARGE SCALE GENOMIC DNA]</scope>
    <source>
        <strain evidence="9 10">Foug A</strain>
    </source>
</reference>
<keyword evidence="3" id="KW-0479">Metal-binding</keyword>
<evidence type="ECO:0000256" key="1">
    <source>
        <dbReference type="ARBA" id="ARBA00001954"/>
    </source>
</evidence>
<evidence type="ECO:0008006" key="11">
    <source>
        <dbReference type="Google" id="ProtNLM"/>
    </source>
</evidence>
<dbReference type="OrthoDB" id="406634at2759"/>
<dbReference type="InterPro" id="IPR050411">
    <property type="entry name" value="AlphaKG_dependent_hydroxylases"/>
</dbReference>
<dbReference type="GO" id="GO:0045329">
    <property type="term" value="P:carnitine biosynthetic process"/>
    <property type="evidence" value="ECO:0007669"/>
    <property type="project" value="TreeGrafter"/>
</dbReference>
<accession>A0A0C3DID0</accession>
<organism evidence="9 10">
    <name type="scientific">Scleroderma citrinum Foug A</name>
    <dbReference type="NCBI Taxonomy" id="1036808"/>
    <lineage>
        <taxon>Eukaryota</taxon>
        <taxon>Fungi</taxon>
        <taxon>Dikarya</taxon>
        <taxon>Basidiomycota</taxon>
        <taxon>Agaricomycotina</taxon>
        <taxon>Agaricomycetes</taxon>
        <taxon>Agaricomycetidae</taxon>
        <taxon>Boletales</taxon>
        <taxon>Sclerodermatineae</taxon>
        <taxon>Sclerodermataceae</taxon>
        <taxon>Scleroderma</taxon>
    </lineage>
</organism>
<dbReference type="InterPro" id="IPR010376">
    <property type="entry name" value="GBBH-like_N"/>
</dbReference>
<comment type="cofactor">
    <cofactor evidence="1">
        <name>Fe(2+)</name>
        <dbReference type="ChEBI" id="CHEBI:29033"/>
    </cofactor>
</comment>
<protein>
    <recommendedName>
        <fullName evidence="11">TauD/TfdA-like domain-containing protein</fullName>
    </recommendedName>
</protein>
<keyword evidence="6" id="KW-0408">Iron</keyword>
<dbReference type="SUPFAM" id="SSF51197">
    <property type="entry name" value="Clavaminate synthase-like"/>
    <property type="match status" value="1"/>
</dbReference>
<dbReference type="PANTHER" id="PTHR10696">
    <property type="entry name" value="GAMMA-BUTYROBETAINE HYDROXYLASE-RELATED"/>
    <property type="match status" value="1"/>
</dbReference>
<sequence>MLPQLRRSLATCSRQITVSHLNASFPFLWLRDACQCPKCVHPSTLQKLHRLSDISADISPAPHGLNFKDDGVHIRWTDGHETFHSFSFLERHSTPSKLSSFHRDTQSQLWNQSTITSSPDLFIRYSELSKPSRLLAAINQLTRFGLLFVTGVPTERTDNATCETRKLVTLFAELRSTFYGDLWDVKDITNSRNIAYTNLDLGLHGDLLYFEHPPRYQILHCLKNRVIGGRSIFEDGYHAAYTLRKTHPEDFDVLSTSPVPFHYINDRHHLHYEHPTIELEPLASSSGERSVKYIHYSPPFQAPLILNAALPMLHSALKRFSTLLDDPTNRVEYTLREGDAVLFDNRRILHGRTAFADAGQGVAGEPSRWLKGCYIEADAVLDRGRVLRANIEK</sequence>
<evidence type="ECO:0000256" key="6">
    <source>
        <dbReference type="ARBA" id="ARBA00023004"/>
    </source>
</evidence>
<gene>
    <name evidence="9" type="ORF">SCLCIDRAFT_1216734</name>
</gene>
<dbReference type="InterPro" id="IPR042098">
    <property type="entry name" value="TauD-like_sf"/>
</dbReference>
<dbReference type="Pfam" id="PF06155">
    <property type="entry name" value="GBBH-like_N"/>
    <property type="match status" value="1"/>
</dbReference>
<dbReference type="HOGENOM" id="CLU_021859_0_1_1"/>
<dbReference type="InParanoid" id="A0A0C3DID0"/>
<dbReference type="Gene3D" id="3.30.2020.30">
    <property type="match status" value="1"/>
</dbReference>
<name>A0A0C3DID0_9AGAM</name>
<dbReference type="AlphaFoldDB" id="A0A0C3DID0"/>
<dbReference type="Pfam" id="PF02668">
    <property type="entry name" value="TauD"/>
    <property type="match status" value="1"/>
</dbReference>
<dbReference type="STRING" id="1036808.A0A0C3DID0"/>
<dbReference type="GO" id="GO:0046872">
    <property type="term" value="F:metal ion binding"/>
    <property type="evidence" value="ECO:0007669"/>
    <property type="project" value="UniProtKB-KW"/>
</dbReference>
<evidence type="ECO:0000256" key="5">
    <source>
        <dbReference type="ARBA" id="ARBA00023002"/>
    </source>
</evidence>
<feature type="domain" description="Gamma-butyrobetaine hydroxylase-like N-terminal" evidence="8">
    <location>
        <begin position="22"/>
        <end position="89"/>
    </location>
</feature>
<evidence type="ECO:0000313" key="9">
    <source>
        <dbReference type="EMBL" id="KIM60465.1"/>
    </source>
</evidence>
<evidence type="ECO:0000259" key="7">
    <source>
        <dbReference type="Pfam" id="PF02668"/>
    </source>
</evidence>
<comment type="similarity">
    <text evidence="2">Belongs to the gamma-BBH/TMLD family.</text>
</comment>
<dbReference type="Proteomes" id="UP000053989">
    <property type="component" value="Unassembled WGS sequence"/>
</dbReference>
<keyword evidence="10" id="KW-1185">Reference proteome</keyword>
<dbReference type="Gene3D" id="3.60.130.10">
    <property type="entry name" value="Clavaminate synthase-like"/>
    <property type="match status" value="1"/>
</dbReference>
<keyword evidence="5" id="KW-0560">Oxidoreductase</keyword>
<reference evidence="10" key="2">
    <citation type="submission" date="2015-01" db="EMBL/GenBank/DDBJ databases">
        <title>Evolutionary Origins and Diversification of the Mycorrhizal Mutualists.</title>
        <authorList>
            <consortium name="DOE Joint Genome Institute"/>
            <consortium name="Mycorrhizal Genomics Consortium"/>
            <person name="Kohler A."/>
            <person name="Kuo A."/>
            <person name="Nagy L.G."/>
            <person name="Floudas D."/>
            <person name="Copeland A."/>
            <person name="Barry K.W."/>
            <person name="Cichocki N."/>
            <person name="Veneault-Fourrey C."/>
            <person name="LaButti K."/>
            <person name="Lindquist E.A."/>
            <person name="Lipzen A."/>
            <person name="Lundell T."/>
            <person name="Morin E."/>
            <person name="Murat C."/>
            <person name="Riley R."/>
            <person name="Ohm R."/>
            <person name="Sun H."/>
            <person name="Tunlid A."/>
            <person name="Henrissat B."/>
            <person name="Grigoriev I.V."/>
            <person name="Hibbett D.S."/>
            <person name="Martin F."/>
        </authorList>
    </citation>
    <scope>NUCLEOTIDE SEQUENCE [LARGE SCALE GENOMIC DNA]</scope>
    <source>
        <strain evidence="10">Foug A</strain>
    </source>
</reference>
<dbReference type="GO" id="GO:0005739">
    <property type="term" value="C:mitochondrion"/>
    <property type="evidence" value="ECO:0007669"/>
    <property type="project" value="TreeGrafter"/>
</dbReference>
<dbReference type="GO" id="GO:0016706">
    <property type="term" value="F:2-oxoglutarate-dependent dioxygenase activity"/>
    <property type="evidence" value="ECO:0007669"/>
    <property type="project" value="UniProtKB-ARBA"/>
</dbReference>
<dbReference type="InterPro" id="IPR003819">
    <property type="entry name" value="TauD/TfdA-like"/>
</dbReference>
<dbReference type="EMBL" id="KN822061">
    <property type="protein sequence ID" value="KIM60465.1"/>
    <property type="molecule type" value="Genomic_DNA"/>
</dbReference>